<gene>
    <name evidence="2" type="ORF">UFOPK3564_00857</name>
</gene>
<reference evidence="2" key="1">
    <citation type="submission" date="2020-05" db="EMBL/GenBank/DDBJ databases">
        <authorList>
            <person name="Chiriac C."/>
            <person name="Salcher M."/>
            <person name="Ghai R."/>
            <person name="Kavagutti S V."/>
        </authorList>
    </citation>
    <scope>NUCLEOTIDE SEQUENCE</scope>
</reference>
<dbReference type="AlphaFoldDB" id="A0A6J7GEZ4"/>
<protein>
    <submittedName>
        <fullName evidence="2">Unannotated protein</fullName>
    </submittedName>
</protein>
<evidence type="ECO:0000313" key="2">
    <source>
        <dbReference type="EMBL" id="CAB4905574.1"/>
    </source>
</evidence>
<name>A0A6J7GEZ4_9ZZZZ</name>
<organism evidence="2">
    <name type="scientific">freshwater metagenome</name>
    <dbReference type="NCBI Taxonomy" id="449393"/>
    <lineage>
        <taxon>unclassified sequences</taxon>
        <taxon>metagenomes</taxon>
        <taxon>ecological metagenomes</taxon>
    </lineage>
</organism>
<feature type="region of interest" description="Disordered" evidence="1">
    <location>
        <begin position="19"/>
        <end position="40"/>
    </location>
</feature>
<proteinExistence type="predicted"/>
<evidence type="ECO:0000256" key="1">
    <source>
        <dbReference type="SAM" id="MobiDB-lite"/>
    </source>
</evidence>
<sequence length="75" mass="8042">MLVARDAWIAEHGKPPTSYNWAPTGGRPPKASPNRGSRWEPGEYPAYTTVQRVFGGWAAFLDADSAAASPPPTSD</sequence>
<accession>A0A6J7GEZ4</accession>
<dbReference type="EMBL" id="CAFBMK010000034">
    <property type="protein sequence ID" value="CAB4905574.1"/>
    <property type="molecule type" value="Genomic_DNA"/>
</dbReference>